<dbReference type="OrthoDB" id="9342835at2"/>
<reference evidence="3 4" key="2">
    <citation type="journal article" date="2017" name="Genome Announc.">
        <title>Draft genome sequence of Aquitalea magnusonii strain H3, a plant growth-promoting bacterium of duckweed Lemna minor.</title>
        <authorList>
            <person name="Ishizawa H."/>
            <person name="Kuroda M."/>
            <person name="Ike M."/>
        </authorList>
    </citation>
    <scope>NUCLEOTIDE SEQUENCE [LARGE SCALE GENOMIC DNA]</scope>
    <source>
        <strain evidence="3 4">H3</strain>
    </source>
</reference>
<dbReference type="EMBL" id="AP018823">
    <property type="protein sequence ID" value="BBF86559.1"/>
    <property type="molecule type" value="Genomic_DNA"/>
</dbReference>
<dbReference type="PANTHER" id="PTHR13847:SF281">
    <property type="entry name" value="FAD DEPENDENT OXIDOREDUCTASE DOMAIN-CONTAINING PROTEIN"/>
    <property type="match status" value="1"/>
</dbReference>
<name>A0A3G9GIP9_9NEIS</name>
<protein>
    <submittedName>
        <fullName evidence="3">Putative oxidoreductase</fullName>
    </submittedName>
</protein>
<dbReference type="Pfam" id="PF01266">
    <property type="entry name" value="DAO"/>
    <property type="match status" value="1"/>
</dbReference>
<dbReference type="AlphaFoldDB" id="A0A3G9GIP9"/>
<evidence type="ECO:0000313" key="3">
    <source>
        <dbReference type="EMBL" id="BBF86559.1"/>
    </source>
</evidence>
<dbReference type="SUPFAM" id="SSF51905">
    <property type="entry name" value="FAD/NAD(P)-binding domain"/>
    <property type="match status" value="1"/>
</dbReference>
<dbReference type="Gene3D" id="3.30.9.10">
    <property type="entry name" value="D-Amino Acid Oxidase, subunit A, domain 2"/>
    <property type="match status" value="1"/>
</dbReference>
<proteinExistence type="predicted"/>
<organism evidence="3 4">
    <name type="scientific">Aquitalea magnusonii</name>
    <dbReference type="NCBI Taxonomy" id="332411"/>
    <lineage>
        <taxon>Bacteria</taxon>
        <taxon>Pseudomonadati</taxon>
        <taxon>Pseudomonadota</taxon>
        <taxon>Betaproteobacteria</taxon>
        <taxon>Neisseriales</taxon>
        <taxon>Chromobacteriaceae</taxon>
        <taxon>Aquitalea</taxon>
    </lineage>
</organism>
<accession>A0A3G9GIP9</accession>
<reference evidence="4" key="3">
    <citation type="journal article" date="2017" name="Plant Physiol. Biochem.">
        <title>Differential oxidative and antioxidative response of duckweed Lemna minor toward plant growth promoting/inhibiting bacteria.</title>
        <authorList>
            <person name="Ishizawa H."/>
            <person name="Kuroda M."/>
            <person name="Morikawa M."/>
            <person name="Ike M."/>
        </authorList>
    </citation>
    <scope>NUCLEOTIDE SEQUENCE [LARGE SCALE GENOMIC DNA]</scope>
    <source>
        <strain evidence="4">H3</strain>
    </source>
</reference>
<keyword evidence="1" id="KW-0560">Oxidoreductase</keyword>
<dbReference type="KEGG" id="amah:DLM_2958"/>
<gene>
    <name evidence="3" type="ORF">DLM_2958</name>
</gene>
<dbReference type="GO" id="GO:0005737">
    <property type="term" value="C:cytoplasm"/>
    <property type="evidence" value="ECO:0007669"/>
    <property type="project" value="TreeGrafter"/>
</dbReference>
<dbReference type="PANTHER" id="PTHR13847">
    <property type="entry name" value="SARCOSINE DEHYDROGENASE-RELATED"/>
    <property type="match status" value="1"/>
</dbReference>
<evidence type="ECO:0000256" key="1">
    <source>
        <dbReference type="ARBA" id="ARBA00023002"/>
    </source>
</evidence>
<sequence length="467" mass="51760">MPQIVFEREAPPQELIDAALAGSVNRPFWGDDVAHLRRSFPPLQGKASADLAIVGGGFLGLWSAILAKERNPSRSVTLLEGRQVGWAASGRNGGFCEASITHGEENGQQRWPEEMAELDAQGLQNLDEIEATIRRYGIDCDFERTGVLVVAVEPYQDEQLRGEGYMDAAQIRAELNSPTFLSGIWEKDSTAMIHPGKLVLELARVAVELGVQIHEQSAVTALHSRGSRVRLATELGELDAARVVLATNAFPSLLKRYRWHTIPVYDYVLMTEPLTAQQLASIGWHNRQGIADMANQFHYYRITRDNRILFGGYDAVYNFGGKVDDVYDERPASFTRLASHFFTTFPQLAGLRFSHRWGGAIDTSTRFCAFFALARGGKVAYAAGFTGLGVGATRFAANVLLDKIEGLDTPRTRLRMVREIPPPFPPEPLTYVAVQATRWSLNQADHNHGKRNLMLRTMDALGLGFDS</sequence>
<dbReference type="RefSeq" id="WP_089085697.1">
    <property type="nucleotide sequence ID" value="NZ_AP018823.1"/>
</dbReference>
<dbReference type="STRING" id="332411.VI06_14280"/>
<reference evidence="4" key="1">
    <citation type="journal article" date="2017" name="Biotechnol. Biofuels">
        <title>Evaluation of environmental bacterial communities as a factor affecting the growth of duckweed Lemna minor.</title>
        <authorList>
            <person name="Ishizawa H."/>
            <person name="Kuroda M."/>
            <person name="Morikawa M."/>
            <person name="Ike M."/>
        </authorList>
    </citation>
    <scope>NUCLEOTIDE SEQUENCE [LARGE SCALE GENOMIC DNA]</scope>
    <source>
        <strain evidence="4">H3</strain>
    </source>
</reference>
<dbReference type="InterPro" id="IPR006076">
    <property type="entry name" value="FAD-dep_OxRdtase"/>
</dbReference>
<dbReference type="Gene3D" id="3.50.50.60">
    <property type="entry name" value="FAD/NAD(P)-binding domain"/>
    <property type="match status" value="1"/>
</dbReference>
<dbReference type="GO" id="GO:0016491">
    <property type="term" value="F:oxidoreductase activity"/>
    <property type="evidence" value="ECO:0007669"/>
    <property type="project" value="UniProtKB-KW"/>
</dbReference>
<dbReference type="Proteomes" id="UP000198290">
    <property type="component" value="Chromosome"/>
</dbReference>
<feature type="domain" description="FAD dependent oxidoreductase" evidence="2">
    <location>
        <begin position="50"/>
        <end position="398"/>
    </location>
</feature>
<keyword evidence="4" id="KW-1185">Reference proteome</keyword>
<evidence type="ECO:0000259" key="2">
    <source>
        <dbReference type="Pfam" id="PF01266"/>
    </source>
</evidence>
<dbReference type="InterPro" id="IPR036188">
    <property type="entry name" value="FAD/NAD-bd_sf"/>
</dbReference>
<evidence type="ECO:0000313" key="4">
    <source>
        <dbReference type="Proteomes" id="UP000198290"/>
    </source>
</evidence>